<evidence type="ECO:0000313" key="4">
    <source>
        <dbReference type="Proteomes" id="UP001501020"/>
    </source>
</evidence>
<evidence type="ECO:0000256" key="2">
    <source>
        <dbReference type="SAM" id="Phobius"/>
    </source>
</evidence>
<evidence type="ECO:0000313" key="3">
    <source>
        <dbReference type="EMBL" id="GAA2169962.1"/>
    </source>
</evidence>
<keyword evidence="2" id="KW-0812">Transmembrane</keyword>
<reference evidence="3 4" key="1">
    <citation type="journal article" date="2019" name="Int. J. Syst. Evol. Microbiol.">
        <title>The Global Catalogue of Microorganisms (GCM) 10K type strain sequencing project: providing services to taxonomists for standard genome sequencing and annotation.</title>
        <authorList>
            <consortium name="The Broad Institute Genomics Platform"/>
            <consortium name="The Broad Institute Genome Sequencing Center for Infectious Disease"/>
            <person name="Wu L."/>
            <person name="Ma J."/>
        </authorList>
    </citation>
    <scope>NUCLEOTIDE SEQUENCE [LARGE SCALE GENOMIC DNA]</scope>
    <source>
        <strain evidence="3 4">JCM 13850</strain>
    </source>
</reference>
<feature type="compositionally biased region" description="Pro residues" evidence="1">
    <location>
        <begin position="63"/>
        <end position="99"/>
    </location>
</feature>
<feature type="compositionally biased region" description="Gly residues" evidence="1">
    <location>
        <begin position="27"/>
        <end position="62"/>
    </location>
</feature>
<keyword evidence="4" id="KW-1185">Reference proteome</keyword>
<feature type="transmembrane region" description="Helical" evidence="2">
    <location>
        <begin position="105"/>
        <end position="128"/>
    </location>
</feature>
<organism evidence="3 4">
    <name type="scientific">Actinomadura napierensis</name>
    <dbReference type="NCBI Taxonomy" id="267854"/>
    <lineage>
        <taxon>Bacteria</taxon>
        <taxon>Bacillati</taxon>
        <taxon>Actinomycetota</taxon>
        <taxon>Actinomycetes</taxon>
        <taxon>Streptosporangiales</taxon>
        <taxon>Thermomonosporaceae</taxon>
        <taxon>Actinomadura</taxon>
    </lineage>
</organism>
<keyword evidence="2" id="KW-1133">Transmembrane helix</keyword>
<dbReference type="CDD" id="cd12087">
    <property type="entry name" value="TM_EGFR-like"/>
    <property type="match status" value="1"/>
</dbReference>
<accession>A0ABN3AI13</accession>
<feature type="region of interest" description="Disordered" evidence="1">
    <location>
        <begin position="1"/>
        <end position="99"/>
    </location>
</feature>
<sequence length="451" mass="46132">MSNPPPNPGWENPGGASWPPPPPPAGPGGSPGPGGPGYPGGQGVPGDPGYGQGGPGYGQGGPGAPPPPPGGYGGPGTPPPFFPPPPGAPMGPGMPPPPKRSSGPLIAALAGGAVVVILIIGAVVFVLASKGGGKSPEEKLRAAADSMAAERAVGLKGNFGGGADSIQGQLDVTKGGRATGPVTWNTDNVTLLSADGKLFVKADQAYWRDQIDNVEGSPYYLKSGQQWGRMSADKLDIDFKNELSPTALAAKLRAAATAKVKPLKTTWSGKKALKFSTFTSTLYITDSDDAELLRYEATTPRVSLDVTPKSSSEASTVLSNMRTSMGELKDSFDASARPTVDEWKKGGCNSNSGCTVEAKIRPPYGASTPITVDVRFNITAGTLTGKDLGNCTDTITINSSSSVWASCRVATSAWQSWAKATGGTFYKHAQYKVIGATASEVASLQSGLDSE</sequence>
<protein>
    <submittedName>
        <fullName evidence="3">Uncharacterized protein</fullName>
    </submittedName>
</protein>
<dbReference type="Proteomes" id="UP001501020">
    <property type="component" value="Unassembled WGS sequence"/>
</dbReference>
<proteinExistence type="predicted"/>
<evidence type="ECO:0000256" key="1">
    <source>
        <dbReference type="SAM" id="MobiDB-lite"/>
    </source>
</evidence>
<dbReference type="RefSeq" id="WP_344284301.1">
    <property type="nucleotide sequence ID" value="NZ_BAAAMR010000185.1"/>
</dbReference>
<gene>
    <name evidence="3" type="ORF">GCM10009727_93680</name>
</gene>
<name>A0ABN3AI13_9ACTN</name>
<keyword evidence="2" id="KW-0472">Membrane</keyword>
<comment type="caution">
    <text evidence="3">The sequence shown here is derived from an EMBL/GenBank/DDBJ whole genome shotgun (WGS) entry which is preliminary data.</text>
</comment>
<dbReference type="EMBL" id="BAAAMR010000185">
    <property type="protein sequence ID" value="GAA2169962.1"/>
    <property type="molecule type" value="Genomic_DNA"/>
</dbReference>